<dbReference type="PATRIC" id="fig|695560.3.peg.1621"/>
<dbReference type="HOGENOM" id="CLU_1658529_0_0_9"/>
<name>E4SL92_LACAR</name>
<keyword evidence="1" id="KW-0812">Transmembrane</keyword>
<keyword evidence="1" id="KW-0472">Membrane</keyword>
<keyword evidence="1" id="KW-1133">Transmembrane helix</keyword>
<gene>
    <name evidence="2" type="ordered locus">LA2_08220</name>
</gene>
<dbReference type="RefSeq" id="WP_013438342.1">
    <property type="nucleotide sequence ID" value="NC_014724.1"/>
</dbReference>
<organism evidence="2 3">
    <name type="scientific">Lactobacillus amylovorus (strain GRL 1112)</name>
    <dbReference type="NCBI Taxonomy" id="695560"/>
    <lineage>
        <taxon>Bacteria</taxon>
        <taxon>Bacillati</taxon>
        <taxon>Bacillota</taxon>
        <taxon>Bacilli</taxon>
        <taxon>Lactobacillales</taxon>
        <taxon>Lactobacillaceae</taxon>
        <taxon>Lactobacillus</taxon>
    </lineage>
</organism>
<reference evidence="2 3" key="1">
    <citation type="journal article" date="2011" name="J. Bacteriol.">
        <title>Genome sequence of Lactobacillus amylovorus GRL1112.</title>
        <authorList>
            <person name="Kant R."/>
            <person name="Paulin L."/>
            <person name="Alatalo E."/>
            <person name="de Vos W.M."/>
            <person name="Palva A."/>
        </authorList>
    </citation>
    <scope>NUCLEOTIDE SEQUENCE [LARGE SCALE GENOMIC DNA]</scope>
    <source>
        <strain evidence="2 3">GRL 1112</strain>
    </source>
</reference>
<proteinExistence type="predicted"/>
<dbReference type="KEGG" id="lam:LA2_08220"/>
<evidence type="ECO:0000313" key="3">
    <source>
        <dbReference type="Proteomes" id="UP000007033"/>
    </source>
</evidence>
<protein>
    <submittedName>
        <fullName evidence="2">Sensor protein</fullName>
    </submittedName>
</protein>
<evidence type="ECO:0000256" key="1">
    <source>
        <dbReference type="SAM" id="Phobius"/>
    </source>
</evidence>
<dbReference type="Proteomes" id="UP000007033">
    <property type="component" value="Chromosome"/>
</dbReference>
<accession>E4SL92</accession>
<feature type="transmembrane region" description="Helical" evidence="1">
    <location>
        <begin position="133"/>
        <end position="155"/>
    </location>
</feature>
<sequence length="159" mass="17880">MQSKNEVDRVLTALVKNEVHLSPRNAHATFGNQNDSINRNFLGGPYNPEAVYQYRYFAVTVDASHRVTVVNDNNVYQVNSTKIKSITRKALSDHQDSGSVDVGRNQYAYRVAKNSVGQTMVVFLNETLIYDRFWLLFRVAVVLGIGSLIVFAVVLKIAK</sequence>
<evidence type="ECO:0000313" key="2">
    <source>
        <dbReference type="EMBL" id="ADQ59559.1"/>
    </source>
</evidence>
<dbReference type="AlphaFoldDB" id="E4SL92"/>
<dbReference type="EMBL" id="CP002338">
    <property type="protein sequence ID" value="ADQ59559.1"/>
    <property type="molecule type" value="Genomic_DNA"/>
</dbReference>